<dbReference type="InterPro" id="IPR014710">
    <property type="entry name" value="RmlC-like_jellyroll"/>
</dbReference>
<dbReference type="InterPro" id="IPR020449">
    <property type="entry name" value="Tscrpt_reg_AraC-type_HTH"/>
</dbReference>
<evidence type="ECO:0000259" key="4">
    <source>
        <dbReference type="PROSITE" id="PS01124"/>
    </source>
</evidence>
<dbReference type="AlphaFoldDB" id="A0A9X2S961"/>
<keyword evidence="2" id="KW-0238">DNA-binding</keyword>
<name>A0A9X2S961_9BACL</name>
<proteinExistence type="predicted"/>
<dbReference type="SUPFAM" id="SSF46689">
    <property type="entry name" value="Homeodomain-like"/>
    <property type="match status" value="2"/>
</dbReference>
<dbReference type="RefSeq" id="WP_257441890.1">
    <property type="nucleotide sequence ID" value="NZ_JANIPJ010000001.1"/>
</dbReference>
<accession>A0A9X2S961</accession>
<dbReference type="Proteomes" id="UP001141950">
    <property type="component" value="Unassembled WGS sequence"/>
</dbReference>
<evidence type="ECO:0000256" key="3">
    <source>
        <dbReference type="ARBA" id="ARBA00023163"/>
    </source>
</evidence>
<sequence>MNANHQFKAPFTIGTASSYRDYFPYHTHSHYEIYYFRGGKANYLINDRIYVLEPGDLLLMHGMTLHKAHADPEVAYHRTIVHFDPHYFQQQIQPAYCDDLLAPFRMLHNVRLQLRGEEQQEIESSLSKMEALYNKQSPIALQRFHALFLDLMLQIRELCEQPLQAMPAFPSSKERHVQSVISDLEAHYSEDITLEHLQSRLHLSKYYLAKTFKEITGMTIFQFLMHRRIYEAKLQLIQTTKSITDIGYESGFKHPSHFSRAFKEHTELTPEQYRKRHQLGQPGRHSAKEA</sequence>
<feature type="domain" description="HTH araC/xylS-type" evidence="4">
    <location>
        <begin position="178"/>
        <end position="276"/>
    </location>
</feature>
<dbReference type="SMART" id="SM00342">
    <property type="entry name" value="HTH_ARAC"/>
    <property type="match status" value="1"/>
</dbReference>
<dbReference type="InterPro" id="IPR037923">
    <property type="entry name" value="HTH-like"/>
</dbReference>
<dbReference type="PRINTS" id="PR00032">
    <property type="entry name" value="HTHARAC"/>
</dbReference>
<dbReference type="Gene3D" id="1.10.10.60">
    <property type="entry name" value="Homeodomain-like"/>
    <property type="match status" value="2"/>
</dbReference>
<evidence type="ECO:0000313" key="5">
    <source>
        <dbReference type="EMBL" id="MCR2802402.1"/>
    </source>
</evidence>
<dbReference type="InterPro" id="IPR018062">
    <property type="entry name" value="HTH_AraC-typ_CS"/>
</dbReference>
<dbReference type="Pfam" id="PF12833">
    <property type="entry name" value="HTH_18"/>
    <property type="match status" value="1"/>
</dbReference>
<gene>
    <name evidence="5" type="ORF">NQZ67_00780</name>
</gene>
<organism evidence="5 6">
    <name type="scientific">Paenibacillus soyae</name>
    <dbReference type="NCBI Taxonomy" id="2969249"/>
    <lineage>
        <taxon>Bacteria</taxon>
        <taxon>Bacillati</taxon>
        <taxon>Bacillota</taxon>
        <taxon>Bacilli</taxon>
        <taxon>Bacillales</taxon>
        <taxon>Paenibacillaceae</taxon>
        <taxon>Paenibacillus</taxon>
    </lineage>
</organism>
<dbReference type="Gene3D" id="2.60.120.10">
    <property type="entry name" value="Jelly Rolls"/>
    <property type="match status" value="1"/>
</dbReference>
<keyword evidence="1" id="KW-0805">Transcription regulation</keyword>
<dbReference type="Pfam" id="PF02311">
    <property type="entry name" value="AraC_binding"/>
    <property type="match status" value="1"/>
</dbReference>
<evidence type="ECO:0000256" key="2">
    <source>
        <dbReference type="ARBA" id="ARBA00023125"/>
    </source>
</evidence>
<dbReference type="PANTHER" id="PTHR43280">
    <property type="entry name" value="ARAC-FAMILY TRANSCRIPTIONAL REGULATOR"/>
    <property type="match status" value="1"/>
</dbReference>
<comment type="caution">
    <text evidence="5">The sequence shown here is derived from an EMBL/GenBank/DDBJ whole genome shotgun (WGS) entry which is preliminary data.</text>
</comment>
<evidence type="ECO:0000256" key="1">
    <source>
        <dbReference type="ARBA" id="ARBA00023015"/>
    </source>
</evidence>
<keyword evidence="3" id="KW-0804">Transcription</keyword>
<dbReference type="PROSITE" id="PS00041">
    <property type="entry name" value="HTH_ARAC_FAMILY_1"/>
    <property type="match status" value="1"/>
</dbReference>
<dbReference type="EMBL" id="JANIPJ010000001">
    <property type="protein sequence ID" value="MCR2802402.1"/>
    <property type="molecule type" value="Genomic_DNA"/>
</dbReference>
<dbReference type="InterPro" id="IPR018060">
    <property type="entry name" value="HTH_AraC"/>
</dbReference>
<dbReference type="SUPFAM" id="SSF51215">
    <property type="entry name" value="Regulatory protein AraC"/>
    <property type="match status" value="1"/>
</dbReference>
<dbReference type="InterPro" id="IPR009057">
    <property type="entry name" value="Homeodomain-like_sf"/>
</dbReference>
<dbReference type="GO" id="GO:0043565">
    <property type="term" value="F:sequence-specific DNA binding"/>
    <property type="evidence" value="ECO:0007669"/>
    <property type="project" value="InterPro"/>
</dbReference>
<evidence type="ECO:0000313" key="6">
    <source>
        <dbReference type="Proteomes" id="UP001141950"/>
    </source>
</evidence>
<dbReference type="InterPro" id="IPR003313">
    <property type="entry name" value="AraC-bd"/>
</dbReference>
<dbReference type="GO" id="GO:0003700">
    <property type="term" value="F:DNA-binding transcription factor activity"/>
    <property type="evidence" value="ECO:0007669"/>
    <property type="project" value="InterPro"/>
</dbReference>
<protein>
    <submittedName>
        <fullName evidence="5">AraC family transcriptional regulator</fullName>
    </submittedName>
</protein>
<dbReference type="PROSITE" id="PS01124">
    <property type="entry name" value="HTH_ARAC_FAMILY_2"/>
    <property type="match status" value="1"/>
</dbReference>
<dbReference type="PANTHER" id="PTHR43280:SF28">
    <property type="entry name" value="HTH-TYPE TRANSCRIPTIONAL ACTIVATOR RHAS"/>
    <property type="match status" value="1"/>
</dbReference>
<reference evidence="5" key="1">
    <citation type="submission" date="2022-08" db="EMBL/GenBank/DDBJ databases">
        <title>The genomic sequence of strain Paenibacillus sp. SCIV0701.</title>
        <authorList>
            <person name="Zhao H."/>
        </authorList>
    </citation>
    <scope>NUCLEOTIDE SEQUENCE</scope>
    <source>
        <strain evidence="5">SCIV0701</strain>
    </source>
</reference>
<keyword evidence="6" id="KW-1185">Reference proteome</keyword>